<dbReference type="AlphaFoldDB" id="A0A511TEW3"/>
<dbReference type="PROSITE" id="PS00107">
    <property type="entry name" value="PROTEIN_KINASE_ATP"/>
    <property type="match status" value="1"/>
</dbReference>
<dbReference type="GO" id="GO:0005524">
    <property type="term" value="F:ATP binding"/>
    <property type="evidence" value="ECO:0007669"/>
    <property type="project" value="UniProtKB-UniRule"/>
</dbReference>
<keyword evidence="3 10" id="KW-0418">Kinase</keyword>
<dbReference type="PROSITE" id="PS00108">
    <property type="entry name" value="PROTEIN_KINASE_ST"/>
    <property type="match status" value="1"/>
</dbReference>
<evidence type="ECO:0000313" key="12">
    <source>
        <dbReference type="Proteomes" id="UP000321514"/>
    </source>
</evidence>
<keyword evidence="7" id="KW-0812">Transmembrane</keyword>
<organism evidence="9 12">
    <name type="scientific">Myxococcus fulvus</name>
    <dbReference type="NCBI Taxonomy" id="33"/>
    <lineage>
        <taxon>Bacteria</taxon>
        <taxon>Pseudomonadati</taxon>
        <taxon>Myxococcota</taxon>
        <taxon>Myxococcia</taxon>
        <taxon>Myxococcales</taxon>
        <taxon>Cystobacterineae</taxon>
        <taxon>Myxococcaceae</taxon>
        <taxon>Myxococcus</taxon>
    </lineage>
</organism>
<dbReference type="SUPFAM" id="SSF56112">
    <property type="entry name" value="Protein kinase-like (PK-like)"/>
    <property type="match status" value="1"/>
</dbReference>
<dbReference type="SMART" id="SM00220">
    <property type="entry name" value="S_TKc"/>
    <property type="match status" value="1"/>
</dbReference>
<reference evidence="9 12" key="2">
    <citation type="submission" date="2019-07" db="EMBL/GenBank/DDBJ databases">
        <title>Whole genome shotgun sequence of Myxococcus fulvus NBRC 100333.</title>
        <authorList>
            <person name="Hosoyama A."/>
            <person name="Uohara A."/>
            <person name="Ohji S."/>
            <person name="Ichikawa N."/>
        </authorList>
    </citation>
    <scope>NUCLEOTIDE SEQUENCE [LARGE SCALE GENOMIC DNA]</scope>
    <source>
        <strain evidence="9 12">NBRC 100333</strain>
    </source>
</reference>
<dbReference type="RefSeq" id="WP_074957927.1">
    <property type="nucleotide sequence ID" value="NZ_BJXR01000068.1"/>
</dbReference>
<feature type="binding site" evidence="5">
    <location>
        <position position="71"/>
    </location>
    <ligand>
        <name>ATP</name>
        <dbReference type="ChEBI" id="CHEBI:30616"/>
    </ligand>
</feature>
<feature type="transmembrane region" description="Helical" evidence="7">
    <location>
        <begin position="328"/>
        <end position="352"/>
    </location>
</feature>
<feature type="region of interest" description="Disordered" evidence="6">
    <location>
        <begin position="1"/>
        <end position="36"/>
    </location>
</feature>
<feature type="domain" description="Protein kinase" evidence="8">
    <location>
        <begin position="42"/>
        <end position="303"/>
    </location>
</feature>
<reference evidence="10 11" key="1">
    <citation type="submission" date="2016-10" db="EMBL/GenBank/DDBJ databases">
        <authorList>
            <person name="Varghese N."/>
            <person name="Submissions S."/>
        </authorList>
    </citation>
    <scope>NUCLEOTIDE SEQUENCE [LARGE SCALE GENOMIC DNA]</scope>
    <source>
        <strain evidence="10 11">DSM 16525</strain>
    </source>
</reference>
<evidence type="ECO:0000259" key="8">
    <source>
        <dbReference type="PROSITE" id="PS50011"/>
    </source>
</evidence>
<keyword evidence="10" id="KW-0723">Serine/threonine-protein kinase</keyword>
<dbReference type="Proteomes" id="UP000321514">
    <property type="component" value="Unassembled WGS sequence"/>
</dbReference>
<dbReference type="InterPro" id="IPR008271">
    <property type="entry name" value="Ser/Thr_kinase_AS"/>
</dbReference>
<dbReference type="SUPFAM" id="SSF48452">
    <property type="entry name" value="TPR-like"/>
    <property type="match status" value="3"/>
</dbReference>
<keyword evidence="1" id="KW-0808">Transferase</keyword>
<evidence type="ECO:0000256" key="6">
    <source>
        <dbReference type="SAM" id="MobiDB-lite"/>
    </source>
</evidence>
<keyword evidence="2 5" id="KW-0547">Nucleotide-binding</keyword>
<evidence type="ECO:0000313" key="10">
    <source>
        <dbReference type="EMBL" id="SEU36052.1"/>
    </source>
</evidence>
<accession>A0A511TEW3</accession>
<dbReference type="InterPro" id="IPR011009">
    <property type="entry name" value="Kinase-like_dom_sf"/>
</dbReference>
<keyword evidence="11" id="KW-1185">Reference proteome</keyword>
<dbReference type="Gene3D" id="1.25.40.10">
    <property type="entry name" value="Tetratricopeptide repeat domain"/>
    <property type="match status" value="3"/>
</dbReference>
<dbReference type="InterPro" id="IPR011990">
    <property type="entry name" value="TPR-like_helical_dom_sf"/>
</dbReference>
<evidence type="ECO:0000256" key="3">
    <source>
        <dbReference type="ARBA" id="ARBA00022777"/>
    </source>
</evidence>
<dbReference type="PANTHER" id="PTHR43289">
    <property type="entry name" value="MITOGEN-ACTIVATED PROTEIN KINASE KINASE KINASE 20-RELATED"/>
    <property type="match status" value="1"/>
</dbReference>
<dbReference type="Gene3D" id="3.30.200.20">
    <property type="entry name" value="Phosphorylase Kinase, domain 1"/>
    <property type="match status" value="1"/>
</dbReference>
<evidence type="ECO:0000256" key="1">
    <source>
        <dbReference type="ARBA" id="ARBA00022679"/>
    </source>
</evidence>
<dbReference type="EMBL" id="BJXR01000068">
    <property type="protein sequence ID" value="GEN12706.1"/>
    <property type="molecule type" value="Genomic_DNA"/>
</dbReference>
<proteinExistence type="predicted"/>
<evidence type="ECO:0000256" key="2">
    <source>
        <dbReference type="ARBA" id="ARBA00022741"/>
    </source>
</evidence>
<keyword evidence="7" id="KW-0472">Membrane</keyword>
<evidence type="ECO:0000256" key="7">
    <source>
        <dbReference type="SAM" id="Phobius"/>
    </source>
</evidence>
<feature type="compositionally biased region" description="Basic and acidic residues" evidence="6">
    <location>
        <begin position="1"/>
        <end position="10"/>
    </location>
</feature>
<dbReference type="PROSITE" id="PS50011">
    <property type="entry name" value="PROTEIN_KINASE_DOM"/>
    <property type="match status" value="1"/>
</dbReference>
<dbReference type="Gene3D" id="1.10.510.10">
    <property type="entry name" value="Transferase(Phosphotransferase) domain 1"/>
    <property type="match status" value="1"/>
</dbReference>
<name>A0A511TEW3_MYXFU</name>
<protein>
    <submittedName>
        <fullName evidence="10">Serine/threonine protein kinase</fullName>
    </submittedName>
</protein>
<dbReference type="Pfam" id="PF00069">
    <property type="entry name" value="Pkinase"/>
    <property type="match status" value="1"/>
</dbReference>
<dbReference type="STRING" id="1334629.MFUL124B02_12180"/>
<dbReference type="InterPro" id="IPR000719">
    <property type="entry name" value="Prot_kinase_dom"/>
</dbReference>
<dbReference type="PANTHER" id="PTHR43289:SF6">
    <property type="entry name" value="SERINE_THREONINE-PROTEIN KINASE NEKL-3"/>
    <property type="match status" value="1"/>
</dbReference>
<gene>
    <name evidence="9" type="ORF">MFU01_77430</name>
    <name evidence="10" type="ORF">SAMN05443572_11180</name>
</gene>
<dbReference type="OrthoDB" id="9801841at2"/>
<dbReference type="CDD" id="cd14014">
    <property type="entry name" value="STKc_PknB_like"/>
    <property type="match status" value="1"/>
</dbReference>
<dbReference type="InterPro" id="IPR017441">
    <property type="entry name" value="Protein_kinase_ATP_BS"/>
</dbReference>
<keyword evidence="7" id="KW-1133">Transmembrane helix</keyword>
<comment type="caution">
    <text evidence="9">The sequence shown here is derived from an EMBL/GenBank/DDBJ whole genome shotgun (WGS) entry which is preliminary data.</text>
</comment>
<evidence type="ECO:0000256" key="4">
    <source>
        <dbReference type="ARBA" id="ARBA00022840"/>
    </source>
</evidence>
<evidence type="ECO:0000313" key="9">
    <source>
        <dbReference type="EMBL" id="GEN12706.1"/>
    </source>
</evidence>
<evidence type="ECO:0000256" key="5">
    <source>
        <dbReference type="PROSITE-ProRule" id="PRU10141"/>
    </source>
</evidence>
<dbReference type="Proteomes" id="UP000183760">
    <property type="component" value="Unassembled WGS sequence"/>
</dbReference>
<dbReference type="EMBL" id="FOIB01000011">
    <property type="protein sequence ID" value="SEU36052.1"/>
    <property type="molecule type" value="Genomic_DNA"/>
</dbReference>
<sequence>MSDADDRREGAGVPGGLSTQEDSVAPEEPWEDAGPPGAWERFADLTLLGQGGMGVVYRARDARLGRDVALKFVKGTSPARAMRLVQEARAQARIDHPNVCKVYEVGQVAGRDFIAMQLVAGRRLDVAAVDMSLEGKVQVLRDVALAIHEAHRLGVIHRDLKPSNILVQRSEEGRWFPVVMDFGLAQETGLERGLTQSGAVLGTPSYMSPEQARGDVRALDRRSDVYGLGATLYEALCGVAPFHGVSAASVLHHVLHEDVRAPRALVPGLPVDLETVLLKCLSKEPAARYGSARALAEDLGRFLDGEPILGRGPGPWARLVRRWKTQRALVTVSAVSLVCIAVLSVLGVHSWLEARAVEQRSGARALLAQQLGQQVKDLEWILRAAHLAPLHDTGREEALVREHMRRIASLPHELGTSGEVLVLQALGLGHLAMNELEPAREALEAARAKGLESPELHHALGRVLGGLYHQELEAARRSGDAAWVAERQRSLEARYLVPALQSLERSREVESGTYLEGLIAYYRGSLDAAAEAVARAVEESPWSLETRLLAGEVTLARAMRDLERGDYDAARAGLQDAARRYEAATDLGRSDARGYEALAEVWLQQSELDKRQGRSRRASLEQALVASERAVKAAPGRSSVHTKRAWVLMNWYRWVNFQERDTDPKAVLSDWTATAARAVALDPANVQAHDTLGYSHFMRGLQEAREGKDPRPAYDEAVAWFEKALRLQPRYPWALNDLALVHRWRGTWLREHGQDPRAAFAEAARHLREAARVDPKYLFAHANLTEVHNSLAQYELSLGRDPSADVEQARSAGARALALDARYAPVLTQLGLAELTQARHVSRTSGEPGTLLSAALAHVARSLELNPTAGRTHFLGASVHLLAAEHAVRSGVDPTASLESARRALAVPYPGDASCADCRVLGARLSLIGASWERLRGHSARRWVSEALEEARRAVKLYPYDEAHLELARASWWMASEAQTSSPLTEGLAQADLALGLNPRLAAAHAVRGALLLTRSQGATSAEREPLRAQARASLERALALDAFLREEYARPLRELGVLTNERGPHHAGR</sequence>
<keyword evidence="4 5" id="KW-0067">ATP-binding</keyword>
<evidence type="ECO:0000313" key="11">
    <source>
        <dbReference type="Proteomes" id="UP000183760"/>
    </source>
</evidence>
<dbReference type="GO" id="GO:0004674">
    <property type="term" value="F:protein serine/threonine kinase activity"/>
    <property type="evidence" value="ECO:0007669"/>
    <property type="project" value="UniProtKB-KW"/>
</dbReference>